<evidence type="ECO:0000313" key="3">
    <source>
        <dbReference type="Proteomes" id="UP000499080"/>
    </source>
</evidence>
<evidence type="ECO:0000256" key="1">
    <source>
        <dbReference type="SAM" id="MobiDB-lite"/>
    </source>
</evidence>
<sequence>MENVVQQFPCVGRSQPFVCNSRKKKTIKKWLPLSACMACLLFGMKRIWFSSAIYEENAKVVEMKYNIEMDFERLLYYVQHPKTLCYTALSLGGNKDAKNRTDGDKIICQDQAPPLRPPCLVYSFGKEKYDEEEERESEDDTQIKKVAWKAAEEGLKTFTKFSETGSFMAARDVVKLHCIHKATTSGLSKKRSSTLDVKCTLSTRVLRWAPICINPASGSTHSGSLTLTKTKDAALDSRQLENVKGELLYLTKKETADCELCHNVARTEKTEEQNNNRFTVMAHCGQKRRADKQRNSRLSDMPQRGQERKVEETEEQRNSRLVRQDVSRDLRE</sequence>
<keyword evidence="3" id="KW-1185">Reference proteome</keyword>
<accession>A0A4Y2GZS3</accession>
<gene>
    <name evidence="2" type="ORF">AVEN_199703_2</name>
</gene>
<dbReference type="OrthoDB" id="10006218at2759"/>
<dbReference type="Proteomes" id="UP000499080">
    <property type="component" value="Unassembled WGS sequence"/>
</dbReference>
<protein>
    <submittedName>
        <fullName evidence="2">Uncharacterized protein</fullName>
    </submittedName>
</protein>
<proteinExistence type="predicted"/>
<evidence type="ECO:0000313" key="2">
    <source>
        <dbReference type="EMBL" id="GBM58216.1"/>
    </source>
</evidence>
<organism evidence="2 3">
    <name type="scientific">Araneus ventricosus</name>
    <name type="common">Orbweaver spider</name>
    <name type="synonym">Epeira ventricosa</name>
    <dbReference type="NCBI Taxonomy" id="182803"/>
    <lineage>
        <taxon>Eukaryota</taxon>
        <taxon>Metazoa</taxon>
        <taxon>Ecdysozoa</taxon>
        <taxon>Arthropoda</taxon>
        <taxon>Chelicerata</taxon>
        <taxon>Arachnida</taxon>
        <taxon>Araneae</taxon>
        <taxon>Araneomorphae</taxon>
        <taxon>Entelegynae</taxon>
        <taxon>Araneoidea</taxon>
        <taxon>Araneidae</taxon>
        <taxon>Araneus</taxon>
    </lineage>
</organism>
<feature type="compositionally biased region" description="Basic and acidic residues" evidence="1">
    <location>
        <begin position="305"/>
        <end position="332"/>
    </location>
</feature>
<dbReference type="AlphaFoldDB" id="A0A4Y2GZS3"/>
<feature type="region of interest" description="Disordered" evidence="1">
    <location>
        <begin position="284"/>
        <end position="332"/>
    </location>
</feature>
<comment type="caution">
    <text evidence="2">The sequence shown here is derived from an EMBL/GenBank/DDBJ whole genome shotgun (WGS) entry which is preliminary data.</text>
</comment>
<reference evidence="2 3" key="1">
    <citation type="journal article" date="2019" name="Sci. Rep.">
        <title>Orb-weaving spider Araneus ventricosus genome elucidates the spidroin gene catalogue.</title>
        <authorList>
            <person name="Kono N."/>
            <person name="Nakamura H."/>
            <person name="Ohtoshi R."/>
            <person name="Moran D.A.P."/>
            <person name="Shinohara A."/>
            <person name="Yoshida Y."/>
            <person name="Fujiwara M."/>
            <person name="Mori M."/>
            <person name="Tomita M."/>
            <person name="Arakawa K."/>
        </authorList>
    </citation>
    <scope>NUCLEOTIDE SEQUENCE [LARGE SCALE GENOMIC DNA]</scope>
</reference>
<name>A0A4Y2GZS3_ARAVE</name>
<dbReference type="EMBL" id="BGPR01001626">
    <property type="protein sequence ID" value="GBM58216.1"/>
    <property type="molecule type" value="Genomic_DNA"/>
</dbReference>